<organism evidence="2 3">
    <name type="scientific">Segnochrobactrum spirostomi</name>
    <dbReference type="NCBI Taxonomy" id="2608987"/>
    <lineage>
        <taxon>Bacteria</taxon>
        <taxon>Pseudomonadati</taxon>
        <taxon>Pseudomonadota</taxon>
        <taxon>Alphaproteobacteria</taxon>
        <taxon>Hyphomicrobiales</taxon>
        <taxon>Segnochrobactraceae</taxon>
        <taxon>Segnochrobactrum</taxon>
    </lineage>
</organism>
<dbReference type="Gene3D" id="1.10.260.40">
    <property type="entry name" value="lambda repressor-like DNA-binding domains"/>
    <property type="match status" value="1"/>
</dbReference>
<reference evidence="2 3" key="1">
    <citation type="submission" date="2019-09" db="EMBL/GenBank/DDBJ databases">
        <title>Segnochrobactrum spirostomi gen. nov., sp. nov., isolated from the ciliate Spirostomum cf. yagiui and description of a novel family, Segnochrobactraceae fam. nov. within the order Rhizobiales of the class Alphaproteobacteria.</title>
        <authorList>
            <person name="Akter S."/>
            <person name="Shazib S.U.A."/>
            <person name="Shin M.K."/>
        </authorList>
    </citation>
    <scope>NUCLEOTIDE SEQUENCE [LARGE SCALE GENOMIC DNA]</scope>
    <source>
        <strain evidence="2 3">Sp-1</strain>
    </source>
</reference>
<proteinExistence type="predicted"/>
<dbReference type="RefSeq" id="WP_153487500.1">
    <property type="nucleotide sequence ID" value="NZ_VWNA01000002.1"/>
</dbReference>
<dbReference type="EMBL" id="VWNA01000002">
    <property type="protein sequence ID" value="MQT14670.1"/>
    <property type="molecule type" value="Genomic_DNA"/>
</dbReference>
<dbReference type="InterPro" id="IPR010982">
    <property type="entry name" value="Lambda_DNA-bd_dom_sf"/>
</dbReference>
<keyword evidence="3" id="KW-1185">Reference proteome</keyword>
<accession>A0A6A7Y5Y6</accession>
<protein>
    <submittedName>
        <fullName evidence="2">Helix-turn-helix transcriptional regulator</fullName>
    </submittedName>
</protein>
<dbReference type="Proteomes" id="UP000332515">
    <property type="component" value="Unassembled WGS sequence"/>
</dbReference>
<dbReference type="InterPro" id="IPR001387">
    <property type="entry name" value="Cro/C1-type_HTH"/>
</dbReference>
<evidence type="ECO:0000313" key="2">
    <source>
        <dbReference type="EMBL" id="MQT14670.1"/>
    </source>
</evidence>
<dbReference type="Pfam" id="PF01381">
    <property type="entry name" value="HTH_3"/>
    <property type="match status" value="1"/>
</dbReference>
<dbReference type="GO" id="GO:0003677">
    <property type="term" value="F:DNA binding"/>
    <property type="evidence" value="ECO:0007669"/>
    <property type="project" value="InterPro"/>
</dbReference>
<evidence type="ECO:0000259" key="1">
    <source>
        <dbReference type="PROSITE" id="PS50943"/>
    </source>
</evidence>
<feature type="domain" description="HTH cro/C1-type" evidence="1">
    <location>
        <begin position="32"/>
        <end position="75"/>
    </location>
</feature>
<dbReference type="PROSITE" id="PS50943">
    <property type="entry name" value="HTH_CROC1"/>
    <property type="match status" value="1"/>
</dbReference>
<name>A0A6A7Y5Y6_9HYPH</name>
<sequence length="218" mass="24860">MTIQPSSSELRVPDAYPIRLQPIAAENFARRLKTWRHINSIKQAALAQMLGVSQATISFWESGRDMPSRDNMRRLHDLMARSGRDETLLDRLFVKRQSGMRALFDFDGVRLLTTSQGFRSLWPDSGDLESRFLADHLVDEAQHLAFDREIGHGIMDGSLGVVTGVSDRHMNLSLDVPIRHRWHMCFRRYGYQTLVDVVYEPCLATLPKGISDLVHLGD</sequence>
<comment type="caution">
    <text evidence="2">The sequence shown here is derived from an EMBL/GenBank/DDBJ whole genome shotgun (WGS) entry which is preliminary data.</text>
</comment>
<dbReference type="SUPFAM" id="SSF47413">
    <property type="entry name" value="lambda repressor-like DNA-binding domains"/>
    <property type="match status" value="1"/>
</dbReference>
<dbReference type="SMART" id="SM00530">
    <property type="entry name" value="HTH_XRE"/>
    <property type="match status" value="1"/>
</dbReference>
<evidence type="ECO:0000313" key="3">
    <source>
        <dbReference type="Proteomes" id="UP000332515"/>
    </source>
</evidence>
<dbReference type="AlphaFoldDB" id="A0A6A7Y5Y6"/>
<gene>
    <name evidence="2" type="ORF">F0357_18815</name>
</gene>
<dbReference type="CDD" id="cd00093">
    <property type="entry name" value="HTH_XRE"/>
    <property type="match status" value="1"/>
</dbReference>